<keyword evidence="2" id="KW-1185">Reference proteome</keyword>
<evidence type="ECO:0000313" key="2">
    <source>
        <dbReference type="Proteomes" id="UP000276133"/>
    </source>
</evidence>
<dbReference type="EMBL" id="REGN01008128">
    <property type="protein sequence ID" value="RNA04376.1"/>
    <property type="molecule type" value="Genomic_DNA"/>
</dbReference>
<evidence type="ECO:0000313" key="1">
    <source>
        <dbReference type="EMBL" id="RNA04376.1"/>
    </source>
</evidence>
<dbReference type="AlphaFoldDB" id="A0A3M7PYU6"/>
<dbReference type="Proteomes" id="UP000276133">
    <property type="component" value="Unassembled WGS sequence"/>
</dbReference>
<gene>
    <name evidence="1" type="ORF">BpHYR1_037337</name>
</gene>
<comment type="caution">
    <text evidence="1">The sequence shown here is derived from an EMBL/GenBank/DDBJ whole genome shotgun (WGS) entry which is preliminary data.</text>
</comment>
<accession>A0A3M7PYU6</accession>
<proteinExistence type="predicted"/>
<sequence length="69" mass="7492">MTCVLSLTAPLFAAPLTWNHWNTLPLSSAPISYNNWNTHPLTEAPLTWGNWNTAAAPLNLGCSSAAVLW</sequence>
<name>A0A3M7PYU6_BRAPC</name>
<organism evidence="1 2">
    <name type="scientific">Brachionus plicatilis</name>
    <name type="common">Marine rotifer</name>
    <name type="synonym">Brachionus muelleri</name>
    <dbReference type="NCBI Taxonomy" id="10195"/>
    <lineage>
        <taxon>Eukaryota</taxon>
        <taxon>Metazoa</taxon>
        <taxon>Spiralia</taxon>
        <taxon>Gnathifera</taxon>
        <taxon>Rotifera</taxon>
        <taxon>Eurotatoria</taxon>
        <taxon>Monogononta</taxon>
        <taxon>Pseudotrocha</taxon>
        <taxon>Ploima</taxon>
        <taxon>Brachionidae</taxon>
        <taxon>Brachionus</taxon>
    </lineage>
</organism>
<protein>
    <submittedName>
        <fullName evidence="1">Uncharacterized protein</fullName>
    </submittedName>
</protein>
<reference evidence="1 2" key="1">
    <citation type="journal article" date="2018" name="Sci. Rep.">
        <title>Genomic signatures of local adaptation to the degree of environmental predictability in rotifers.</title>
        <authorList>
            <person name="Franch-Gras L."/>
            <person name="Hahn C."/>
            <person name="Garcia-Roger E.M."/>
            <person name="Carmona M.J."/>
            <person name="Serra M."/>
            <person name="Gomez A."/>
        </authorList>
    </citation>
    <scope>NUCLEOTIDE SEQUENCE [LARGE SCALE GENOMIC DNA]</scope>
    <source>
        <strain evidence="1">HYR1</strain>
    </source>
</reference>